<keyword evidence="10" id="KW-1035">Host cytoplasm</keyword>
<evidence type="ECO:0000256" key="10">
    <source>
        <dbReference type="ARBA" id="ARBA00023200"/>
    </source>
</evidence>
<reference evidence="13" key="1">
    <citation type="submission" date="2013-05" db="EMBL/GenBank/DDBJ databases">
        <title>Seroprevalence against a Canadian isolate of bovine herpesvirus 4 (BHV4) is higher in various diseases affected bovine dairy herds compared to healthy herds.</title>
        <authorList>
            <person name="Music N."/>
            <person name="Laroche J."/>
            <person name="Tremblay D."/>
            <person name="Mandeville I."/>
            <person name="Bellehumeur C."/>
            <person name="Charette S.J."/>
            <person name="Gagnon C.A."/>
        </authorList>
    </citation>
    <scope>NUCLEOTIDE SEQUENCE</scope>
    <source>
        <strain evidence="13">FMV09-1180503</strain>
    </source>
</reference>
<organismHost>
    <name type="scientific">Panthera leo</name>
    <name type="common">Lion</name>
    <dbReference type="NCBI Taxonomy" id="9689"/>
</organismHost>
<evidence type="ECO:0000256" key="5">
    <source>
        <dbReference type="ARBA" id="ARBA00006551"/>
    </source>
</evidence>
<evidence type="ECO:0000256" key="2">
    <source>
        <dbReference type="ARBA" id="ARBA00004136"/>
    </source>
</evidence>
<evidence type="ECO:0000256" key="6">
    <source>
        <dbReference type="ARBA" id="ARBA00022553"/>
    </source>
</evidence>
<keyword evidence="7" id="KW-1040">Host Golgi apparatus</keyword>
<dbReference type="EMBL" id="KC999113">
    <property type="protein sequence ID" value="AIA82800.1"/>
    <property type="molecule type" value="Genomic_DNA"/>
</dbReference>
<evidence type="ECO:0000256" key="3">
    <source>
        <dbReference type="ARBA" id="ARBA00004192"/>
    </source>
</evidence>
<accession>A0A0F6N4Z1</accession>
<evidence type="ECO:0000256" key="7">
    <source>
        <dbReference type="ARBA" id="ARBA00022812"/>
    </source>
</evidence>
<evidence type="ECO:0000256" key="9">
    <source>
        <dbReference type="ARBA" id="ARBA00023139"/>
    </source>
</evidence>
<dbReference type="GO" id="GO:0044177">
    <property type="term" value="C:host cell Golgi apparatus"/>
    <property type="evidence" value="ECO:0007669"/>
    <property type="project" value="UniProtKB-SubCell"/>
</dbReference>
<evidence type="ECO:0000256" key="1">
    <source>
        <dbReference type="ARBA" id="ARBA00001991"/>
    </source>
</evidence>
<evidence type="ECO:0000256" key="12">
    <source>
        <dbReference type="SAM" id="MobiDB-lite"/>
    </source>
</evidence>
<comment type="subcellular location">
    <subcellularLocation>
        <location evidence="2">Host Golgi apparatus</location>
    </subcellularLocation>
    <subcellularLocation>
        <location evidence="3">Host cytoplasm</location>
    </subcellularLocation>
    <subcellularLocation>
        <location evidence="4">Virion</location>
    </subcellularLocation>
</comment>
<sequence length="200" mass="22013">MTWSWLQWLCCSSLGKKYEKVPDGVVEVYPTRWSKEIELGLPPGVNIGDLLQASDCQETLYQSYLLAIQSNNISDYLMRFDSVKIPDGCQGVVSAQIAKLKSVQNIIWNTMISMAVGSITIDDAAVETLLERRAGDTMALMEMEKLANAIKMDVTQEWAGDIDKLLVNASPTPNGPPKLYGEKGVEVSQPKATSIPKLDS</sequence>
<comment type="function">
    <text evidence="1">Plays several roles during the time course of infection, including egress of virus particles from the perinuclear space and secondary envelopment of cytoplasmic capsids that bud into specific trans-Golgi network (TGN)-derived membranes.</text>
</comment>
<evidence type="ECO:0000256" key="8">
    <source>
        <dbReference type="ARBA" id="ARBA00022844"/>
    </source>
</evidence>
<evidence type="ECO:0000256" key="11">
    <source>
        <dbReference type="ARBA" id="ARBA00023288"/>
    </source>
</evidence>
<proteinExistence type="inferred from homology"/>
<protein>
    <submittedName>
        <fullName evidence="13">Uncharacterized protein</fullName>
    </submittedName>
</protein>
<keyword evidence="11" id="KW-0449">Lipoprotein</keyword>
<evidence type="ECO:0000313" key="13">
    <source>
        <dbReference type="EMBL" id="AIA82800.1"/>
    </source>
</evidence>
<feature type="region of interest" description="Disordered" evidence="12">
    <location>
        <begin position="170"/>
        <end position="200"/>
    </location>
</feature>
<organismHost>
    <name type="scientific">Bos taurus</name>
    <name type="common">Bovine</name>
    <dbReference type="NCBI Taxonomy" id="9913"/>
</organismHost>
<dbReference type="GO" id="GO:0044423">
    <property type="term" value="C:virion component"/>
    <property type="evidence" value="ECO:0007669"/>
    <property type="project" value="UniProtKB-KW"/>
</dbReference>
<evidence type="ECO:0000256" key="4">
    <source>
        <dbReference type="ARBA" id="ARBA00004328"/>
    </source>
</evidence>
<name>A0A0F6N4Z1_BHV4</name>
<dbReference type="InterPro" id="IPR007619">
    <property type="entry name" value="Herpes_U44"/>
</dbReference>
<keyword evidence="8" id="KW-0946">Virion</keyword>
<keyword evidence="6" id="KW-0597">Phosphoprotein</keyword>
<organismHost>
    <name type="scientific">Felis catus</name>
    <name type="common">Cat</name>
    <name type="synonym">Felis silvestris catus</name>
    <dbReference type="NCBI Taxonomy" id="9685"/>
</organismHost>
<dbReference type="Pfam" id="PF04533">
    <property type="entry name" value="Herpes_U44"/>
    <property type="match status" value="1"/>
</dbReference>
<organism evidence="13">
    <name type="scientific">Bovine herpesvirus 4</name>
    <name type="common">BoHV-4</name>
    <name type="synonym">Movar virus</name>
    <dbReference type="NCBI Taxonomy" id="10385"/>
    <lineage>
        <taxon>Viruses</taxon>
        <taxon>Duplodnaviria</taxon>
        <taxon>Heunggongvirae</taxon>
        <taxon>Peploviricota</taxon>
        <taxon>Herviviricetes</taxon>
        <taxon>Herpesvirales</taxon>
        <taxon>Orthoherpesviridae</taxon>
        <taxon>Gammaherpesvirinae</taxon>
        <taxon>Rhadinovirus</taxon>
        <taxon>Rhadinovirus bovinegamma4</taxon>
    </lineage>
</organism>
<keyword evidence="9" id="KW-0564">Palmitate</keyword>
<comment type="similarity">
    <text evidence="5">Belongs to the herpesviridae UL51 family.</text>
</comment>